<proteinExistence type="predicted"/>
<reference evidence="2 3" key="1">
    <citation type="submission" date="2023-01" db="EMBL/GenBank/DDBJ databases">
        <title>Analysis of 21 Apiospora genomes using comparative genomics revels a genus with tremendous synthesis potential of carbohydrate active enzymes and secondary metabolites.</title>
        <authorList>
            <person name="Sorensen T."/>
        </authorList>
    </citation>
    <scope>NUCLEOTIDE SEQUENCE [LARGE SCALE GENOMIC DNA]</scope>
    <source>
        <strain evidence="2 3">CBS 114990</strain>
    </source>
</reference>
<dbReference type="RefSeq" id="XP_066662944.1">
    <property type="nucleotide sequence ID" value="XM_066817252.1"/>
</dbReference>
<keyword evidence="1" id="KW-0812">Transmembrane</keyword>
<dbReference type="EMBL" id="JAQQWN010000009">
    <property type="protein sequence ID" value="KAK8066191.1"/>
    <property type="molecule type" value="Genomic_DNA"/>
</dbReference>
<dbReference type="GeneID" id="92050312"/>
<keyword evidence="1" id="KW-0472">Membrane</keyword>
<name>A0ABR1V4T7_9PEZI</name>
<evidence type="ECO:0000313" key="3">
    <source>
        <dbReference type="Proteomes" id="UP001433268"/>
    </source>
</evidence>
<feature type="transmembrane region" description="Helical" evidence="1">
    <location>
        <begin position="27"/>
        <end position="48"/>
    </location>
</feature>
<dbReference type="Proteomes" id="UP001433268">
    <property type="component" value="Unassembled WGS sequence"/>
</dbReference>
<evidence type="ECO:0000313" key="2">
    <source>
        <dbReference type="EMBL" id="KAK8066191.1"/>
    </source>
</evidence>
<evidence type="ECO:0000256" key="1">
    <source>
        <dbReference type="SAM" id="Phobius"/>
    </source>
</evidence>
<keyword evidence="1" id="KW-1133">Transmembrane helix</keyword>
<comment type="caution">
    <text evidence="2">The sequence shown here is derived from an EMBL/GenBank/DDBJ whole genome shotgun (WGS) entry which is preliminary data.</text>
</comment>
<keyword evidence="3" id="KW-1185">Reference proteome</keyword>
<organism evidence="2 3">
    <name type="scientific">Apiospora hydei</name>
    <dbReference type="NCBI Taxonomy" id="1337664"/>
    <lineage>
        <taxon>Eukaryota</taxon>
        <taxon>Fungi</taxon>
        <taxon>Dikarya</taxon>
        <taxon>Ascomycota</taxon>
        <taxon>Pezizomycotina</taxon>
        <taxon>Sordariomycetes</taxon>
        <taxon>Xylariomycetidae</taxon>
        <taxon>Amphisphaeriales</taxon>
        <taxon>Apiosporaceae</taxon>
        <taxon>Apiospora</taxon>
    </lineage>
</organism>
<sequence>MYPDMRSHQHPWHAYRATMRGMPYRRFYGGGFPLLRLAFFGAGSYFIAKYVVRDELRRDEVLRQQQQKTVRCSDCSNKIEAAQNNNQRTL</sequence>
<accession>A0ABR1V4T7</accession>
<protein>
    <submittedName>
        <fullName evidence="2">Uncharacterized protein</fullName>
    </submittedName>
</protein>
<gene>
    <name evidence="2" type="ORF">PG997_012938</name>
</gene>